<proteinExistence type="inferred from homology"/>
<keyword evidence="7" id="KW-0378">Hydrolase</keyword>
<comment type="similarity">
    <text evidence="1">Belongs to the phosphoglycerate mutase family. BPG-dependent PGAM subfamily.</text>
</comment>
<evidence type="ECO:0000256" key="1">
    <source>
        <dbReference type="ARBA" id="ARBA00006717"/>
    </source>
</evidence>
<dbReference type="RefSeq" id="WP_069478275.1">
    <property type="nucleotide sequence ID" value="NZ_CP017111.1"/>
</dbReference>
<accession>A0A1D7TKU0</accession>
<name>A0A1D7TKU0_9BACT</name>
<dbReference type="SMART" id="SM00855">
    <property type="entry name" value="PGAM"/>
    <property type="match status" value="1"/>
</dbReference>
<dbReference type="Gene3D" id="3.40.50.1240">
    <property type="entry name" value="Phosphoglycerate mutase-like"/>
    <property type="match status" value="1"/>
</dbReference>
<dbReference type="CDD" id="cd07067">
    <property type="entry name" value="HP_PGM_like"/>
    <property type="match status" value="1"/>
</dbReference>
<sequence>MVEKVYLLRHGHINNGSEKRYLGRTDVPLDALGLEQAQALGEYFKAIHVDAIFTSPLKRCVQTTEMISKKYQVVEALSEIDMGDWENLPMAHIQSLYPKLYAQRGENLEYFTPPNGESFHMMAQRVRQAFEKIVQSVDGTIIIVAHAGVNRMILSHLFGIEINDMFSIVQPFACVNELTWDCERLQWEYRKVL</sequence>
<reference evidence="8" key="1">
    <citation type="submission" date="2016-08" db="EMBL/GenBank/DDBJ databases">
        <title>Complete genome sequence of the organohalide-respiring Epsilonproteobacterium Sulfurospirillum halorespirans.</title>
        <authorList>
            <person name="Goris T."/>
            <person name="Zimmermann J."/>
            <person name="Schenz B."/>
            <person name="Lemos M."/>
            <person name="Hackermueller J."/>
            <person name="Diekert G."/>
        </authorList>
    </citation>
    <scope>NUCLEOTIDE SEQUENCE [LARGE SCALE GENOMIC DNA]</scope>
    <source>
        <strain>DSM 13726</strain>
        <strain evidence="8">PCE-M2</strain>
    </source>
</reference>
<evidence type="ECO:0000256" key="5">
    <source>
        <dbReference type="ARBA" id="ARBA00023235"/>
    </source>
</evidence>
<evidence type="ECO:0000256" key="2">
    <source>
        <dbReference type="ARBA" id="ARBA00012028"/>
    </source>
</evidence>
<dbReference type="SUPFAM" id="SSF53254">
    <property type="entry name" value="Phosphoglycerate mutase-like"/>
    <property type="match status" value="1"/>
</dbReference>
<dbReference type="InterPro" id="IPR029033">
    <property type="entry name" value="His_PPase_superfam"/>
</dbReference>
<dbReference type="GO" id="GO:0004619">
    <property type="term" value="F:phosphoglycerate mutase activity"/>
    <property type="evidence" value="ECO:0007669"/>
    <property type="project" value="UniProtKB-EC"/>
</dbReference>
<dbReference type="PIRSF" id="PIRSF000709">
    <property type="entry name" value="6PFK_2-Ptase"/>
    <property type="match status" value="1"/>
</dbReference>
<gene>
    <name evidence="7" type="ORF">SHALO_1846</name>
</gene>
<dbReference type="KEGG" id="shal:SHALO_1846"/>
<dbReference type="PANTHER" id="PTHR11931">
    <property type="entry name" value="PHOSPHOGLYCERATE MUTASE"/>
    <property type="match status" value="1"/>
</dbReference>
<feature type="binding site" evidence="6">
    <location>
        <position position="59"/>
    </location>
    <ligand>
        <name>substrate</name>
    </ligand>
</feature>
<dbReference type="InterPro" id="IPR013078">
    <property type="entry name" value="His_Pase_superF_clade-1"/>
</dbReference>
<dbReference type="PATRIC" id="fig|1193502.14.peg.1875"/>
<evidence type="ECO:0000256" key="6">
    <source>
        <dbReference type="PIRSR" id="PIRSR613078-2"/>
    </source>
</evidence>
<dbReference type="GO" id="GO:0016787">
    <property type="term" value="F:hydrolase activity"/>
    <property type="evidence" value="ECO:0007669"/>
    <property type="project" value="UniProtKB-KW"/>
</dbReference>
<keyword evidence="3" id="KW-0312">Gluconeogenesis</keyword>
<evidence type="ECO:0000313" key="7">
    <source>
        <dbReference type="EMBL" id="AOO65617.1"/>
    </source>
</evidence>
<dbReference type="Proteomes" id="UP000094609">
    <property type="component" value="Chromosome"/>
</dbReference>
<organism evidence="7 8">
    <name type="scientific">Sulfurospirillum halorespirans DSM 13726</name>
    <dbReference type="NCBI Taxonomy" id="1193502"/>
    <lineage>
        <taxon>Bacteria</taxon>
        <taxon>Pseudomonadati</taxon>
        <taxon>Campylobacterota</taxon>
        <taxon>Epsilonproteobacteria</taxon>
        <taxon>Campylobacterales</taxon>
        <taxon>Sulfurospirillaceae</taxon>
        <taxon>Sulfurospirillum</taxon>
    </lineage>
</organism>
<evidence type="ECO:0000256" key="3">
    <source>
        <dbReference type="ARBA" id="ARBA00022432"/>
    </source>
</evidence>
<keyword evidence="8" id="KW-1185">Reference proteome</keyword>
<dbReference type="STRING" id="1193502.SHALO_1846"/>
<evidence type="ECO:0000256" key="4">
    <source>
        <dbReference type="ARBA" id="ARBA00023152"/>
    </source>
</evidence>
<evidence type="ECO:0000313" key="8">
    <source>
        <dbReference type="Proteomes" id="UP000094609"/>
    </source>
</evidence>
<dbReference type="InterPro" id="IPR005952">
    <property type="entry name" value="Phosphogly_mut1"/>
</dbReference>
<dbReference type="AlphaFoldDB" id="A0A1D7TKU0"/>
<dbReference type="EMBL" id="CP017111">
    <property type="protein sequence ID" value="AOO65617.1"/>
    <property type="molecule type" value="Genomic_DNA"/>
</dbReference>
<dbReference type="EC" id="5.4.2.11" evidence="2"/>
<dbReference type="GO" id="GO:0006094">
    <property type="term" value="P:gluconeogenesis"/>
    <property type="evidence" value="ECO:0007669"/>
    <property type="project" value="UniProtKB-KW"/>
</dbReference>
<keyword evidence="5" id="KW-0413">Isomerase</keyword>
<dbReference type="GO" id="GO:0006096">
    <property type="term" value="P:glycolytic process"/>
    <property type="evidence" value="ECO:0007669"/>
    <property type="project" value="UniProtKB-KW"/>
</dbReference>
<dbReference type="Pfam" id="PF00300">
    <property type="entry name" value="His_Phos_1"/>
    <property type="match status" value="1"/>
</dbReference>
<keyword evidence="4" id="KW-0324">Glycolysis</keyword>
<protein>
    <recommendedName>
        <fullName evidence="2">phosphoglycerate mutase (2,3-diphosphoglycerate-dependent)</fullName>
        <ecNumber evidence="2">5.4.2.11</ecNumber>
    </recommendedName>
</protein>